<dbReference type="InterPro" id="IPR036236">
    <property type="entry name" value="Znf_C2H2_sf"/>
</dbReference>
<dbReference type="PROSITE" id="PS00028">
    <property type="entry name" value="ZINC_FINGER_C2H2_1"/>
    <property type="match status" value="2"/>
</dbReference>
<dbReference type="SUPFAM" id="SSF46565">
    <property type="entry name" value="Chaperone J-domain"/>
    <property type="match status" value="1"/>
</dbReference>
<feature type="compositionally biased region" description="Acidic residues" evidence="6">
    <location>
        <begin position="348"/>
        <end position="357"/>
    </location>
</feature>
<evidence type="ECO:0000256" key="6">
    <source>
        <dbReference type="SAM" id="MobiDB-lite"/>
    </source>
</evidence>
<evidence type="ECO:0000313" key="9">
    <source>
        <dbReference type="EMBL" id="EGC30171.1"/>
    </source>
</evidence>
<evidence type="ECO:0000256" key="1">
    <source>
        <dbReference type="ARBA" id="ARBA00022723"/>
    </source>
</evidence>
<dbReference type="SMART" id="SM00271">
    <property type="entry name" value="DnaJ"/>
    <property type="match status" value="1"/>
</dbReference>
<dbReference type="GO" id="GO:0008270">
    <property type="term" value="F:zinc ion binding"/>
    <property type="evidence" value="ECO:0007669"/>
    <property type="project" value="UniProtKB-KW"/>
</dbReference>
<keyword evidence="1" id="KW-0479">Metal-binding</keyword>
<evidence type="ECO:0008006" key="11">
    <source>
        <dbReference type="Google" id="ProtNLM"/>
    </source>
</evidence>
<dbReference type="SMART" id="SM00355">
    <property type="entry name" value="ZnF_C2H2"/>
    <property type="match status" value="2"/>
</dbReference>
<feature type="coiled-coil region" evidence="5">
    <location>
        <begin position="189"/>
        <end position="275"/>
    </location>
</feature>
<dbReference type="InterPro" id="IPR003604">
    <property type="entry name" value="Matrin/U1-like-C_Znf_C2H2"/>
</dbReference>
<dbReference type="InterPro" id="IPR001623">
    <property type="entry name" value="DnaJ_domain"/>
</dbReference>
<evidence type="ECO:0000256" key="2">
    <source>
        <dbReference type="ARBA" id="ARBA00022771"/>
    </source>
</evidence>
<dbReference type="InterPro" id="IPR022755">
    <property type="entry name" value="Znf_C2H2_jaz"/>
</dbReference>
<evidence type="ECO:0000256" key="5">
    <source>
        <dbReference type="SAM" id="Coils"/>
    </source>
</evidence>
<feature type="compositionally biased region" description="Acidic residues" evidence="6">
    <location>
        <begin position="413"/>
        <end position="423"/>
    </location>
</feature>
<dbReference type="VEuPathDB" id="AmoebaDB:DICPUDRAFT_41822"/>
<dbReference type="InterPro" id="IPR054076">
    <property type="entry name" value="ZUO1-like_ZHD"/>
</dbReference>
<dbReference type="EMBL" id="GL871351">
    <property type="protein sequence ID" value="EGC30171.1"/>
    <property type="molecule type" value="Genomic_DNA"/>
</dbReference>
<dbReference type="CDD" id="cd06257">
    <property type="entry name" value="DnaJ"/>
    <property type="match status" value="1"/>
</dbReference>
<reference evidence="10" key="1">
    <citation type="journal article" date="2011" name="Genome Biol.">
        <title>Comparative genomics of the social amoebae Dictyostelium discoideum and Dictyostelium purpureum.</title>
        <authorList>
            <consortium name="US DOE Joint Genome Institute (JGI-PGF)"/>
            <person name="Sucgang R."/>
            <person name="Kuo A."/>
            <person name="Tian X."/>
            <person name="Salerno W."/>
            <person name="Parikh A."/>
            <person name="Feasley C.L."/>
            <person name="Dalin E."/>
            <person name="Tu H."/>
            <person name="Huang E."/>
            <person name="Barry K."/>
            <person name="Lindquist E."/>
            <person name="Shapiro H."/>
            <person name="Bruce D."/>
            <person name="Schmutz J."/>
            <person name="Salamov A."/>
            <person name="Fey P."/>
            <person name="Gaudet P."/>
            <person name="Anjard C."/>
            <person name="Babu M.M."/>
            <person name="Basu S."/>
            <person name="Bushmanova Y."/>
            <person name="van der Wel H."/>
            <person name="Katoh-Kurasawa M."/>
            <person name="Dinh C."/>
            <person name="Coutinho P.M."/>
            <person name="Saito T."/>
            <person name="Elias M."/>
            <person name="Schaap P."/>
            <person name="Kay R.R."/>
            <person name="Henrissat B."/>
            <person name="Eichinger L."/>
            <person name="Rivero F."/>
            <person name="Putnam N.H."/>
            <person name="West C.M."/>
            <person name="Loomis W.F."/>
            <person name="Chisholm R.L."/>
            <person name="Shaulsky G."/>
            <person name="Strassmann J.E."/>
            <person name="Queller D.C."/>
            <person name="Kuspa A."/>
            <person name="Grigoriev I.V."/>
        </authorList>
    </citation>
    <scope>NUCLEOTIDE SEQUENCE [LARGE SCALE GENOMIC DNA]</scope>
    <source>
        <strain evidence="10">QSDP1</strain>
    </source>
</reference>
<dbReference type="PANTHER" id="PTHR44029">
    <property type="entry name" value="DNAJ HOMOLOG SUBFAMILY C MEMBER 21"/>
    <property type="match status" value="1"/>
</dbReference>
<evidence type="ECO:0000259" key="8">
    <source>
        <dbReference type="PROSITE" id="PS50157"/>
    </source>
</evidence>
<dbReference type="InterPro" id="IPR051964">
    <property type="entry name" value="Chaperone_stress_response"/>
</dbReference>
<keyword evidence="5" id="KW-0175">Coiled coil</keyword>
<dbReference type="GO" id="GO:0003676">
    <property type="term" value="F:nucleic acid binding"/>
    <property type="evidence" value="ECO:0007669"/>
    <property type="project" value="InterPro"/>
</dbReference>
<feature type="compositionally biased region" description="Acidic residues" evidence="6">
    <location>
        <begin position="429"/>
        <end position="438"/>
    </location>
</feature>
<sequence length="596" mass="70227">MATKIKCYYEVLGIEKTAKQDEIKISYRKLALQWHPDKNQHQIDIAEERFKEIVNAYTILSDPNERKWYDDHRESILRGGRGGANDDGDYDDDINLWPYFNASCFTNYSDTDDNSFYNVYSRIFSAIDKEEESVDEEKYHFQPPQFGNSKTPIAEVLKFYGYWKDFVTKKKFTNADIYHLSEAPNRQIKRLMEKENQKERNRAKQQFNEKVRHLASFIYNHDKRIQEYQKKCAEEAEKKQKELEIQKLQEEEERKEAIKKHKEEKRLEYEQMKKDGLIDDYENNTLYQDESNSCYCVICDKAFKSEKQLENHQNSNKHKQELARVRKTITLDDEELSPESNNNQGSDIENDDDDDEGNTSFSNSKSNKKNKKNKKKSKKVINSNMFNSNSDEYVHGLVKNKTKKTKSKKKEESEDEVIEEEKENSDQDLASDDDEDEMLVNSLLKNFRINKNQPNNSNNNNDNDNKDNEDEDEEEEAEEKKSKKKKKQLNSEKESEKEDENSDEDDKDSDNEKKSNKKSSTTTTKEKPKKGKAKEKREKKAEKKQQQQSQQKEGESLFCNVCKGEFPTRNKLFQHIKETNHAQAVPSHGSSSKKRK</sequence>
<dbReference type="Pfam" id="PF21884">
    <property type="entry name" value="ZUO1-like_ZHD"/>
    <property type="match status" value="1"/>
</dbReference>
<keyword evidence="2 4" id="KW-0863">Zinc-finger</keyword>
<dbReference type="RefSeq" id="XP_003293297.1">
    <property type="nucleotide sequence ID" value="XM_003293249.1"/>
</dbReference>
<dbReference type="Gene3D" id="1.10.287.110">
    <property type="entry name" value="DnaJ domain"/>
    <property type="match status" value="1"/>
</dbReference>
<dbReference type="SMART" id="SM00451">
    <property type="entry name" value="ZnF_U1"/>
    <property type="match status" value="2"/>
</dbReference>
<dbReference type="eggNOG" id="KOG0717">
    <property type="taxonomic scope" value="Eukaryota"/>
</dbReference>
<dbReference type="PROSITE" id="PS50157">
    <property type="entry name" value="ZINC_FINGER_C2H2_2"/>
    <property type="match status" value="2"/>
</dbReference>
<dbReference type="KEGG" id="dpp:DICPUDRAFT_41822"/>
<accession>F1A0V5</accession>
<gene>
    <name evidence="9" type="ORF">DICPUDRAFT_41822</name>
</gene>
<feature type="domain" description="J" evidence="7">
    <location>
        <begin position="7"/>
        <end position="73"/>
    </location>
</feature>
<dbReference type="PROSITE" id="PS50076">
    <property type="entry name" value="DNAJ_2"/>
    <property type="match status" value="1"/>
</dbReference>
<evidence type="ECO:0000256" key="4">
    <source>
        <dbReference type="PROSITE-ProRule" id="PRU00042"/>
    </source>
</evidence>
<feature type="domain" description="C2H2-type" evidence="8">
    <location>
        <begin position="294"/>
        <end position="323"/>
    </location>
</feature>
<feature type="compositionally biased region" description="Basic residues" evidence="6">
    <location>
        <begin position="398"/>
        <end position="408"/>
    </location>
</feature>
<dbReference type="STRING" id="5786.F1A0V5"/>
<feature type="compositionally biased region" description="Polar residues" evidence="6">
    <location>
        <begin position="338"/>
        <end position="347"/>
    </location>
</feature>
<feature type="region of interest" description="Disordered" evidence="6">
    <location>
        <begin position="573"/>
        <end position="596"/>
    </location>
</feature>
<dbReference type="Gene3D" id="3.30.160.60">
    <property type="entry name" value="Classic Zinc Finger"/>
    <property type="match status" value="1"/>
</dbReference>
<feature type="compositionally biased region" description="Basic residues" evidence="6">
    <location>
        <begin position="366"/>
        <end position="379"/>
    </location>
</feature>
<dbReference type="Pfam" id="PF00226">
    <property type="entry name" value="DnaJ"/>
    <property type="match status" value="1"/>
</dbReference>
<proteinExistence type="predicted"/>
<dbReference type="InterPro" id="IPR036869">
    <property type="entry name" value="J_dom_sf"/>
</dbReference>
<feature type="compositionally biased region" description="Acidic residues" evidence="6">
    <location>
        <begin position="497"/>
        <end position="509"/>
    </location>
</feature>
<dbReference type="OMA" id="RANHEES"/>
<dbReference type="AlphaFoldDB" id="F1A0V5"/>
<dbReference type="PRINTS" id="PR00625">
    <property type="entry name" value="JDOMAIN"/>
</dbReference>
<keyword evidence="3" id="KW-0862">Zinc</keyword>
<feature type="compositionally biased region" description="Basic and acidic residues" evidence="6">
    <location>
        <begin position="535"/>
        <end position="545"/>
    </location>
</feature>
<keyword evidence="10" id="KW-1185">Reference proteome</keyword>
<dbReference type="Proteomes" id="UP000001064">
    <property type="component" value="Unassembled WGS sequence"/>
</dbReference>
<protein>
    <recommendedName>
        <fullName evidence="11">J domain-containing protein</fullName>
    </recommendedName>
</protein>
<feature type="compositionally biased region" description="Polar residues" evidence="6">
    <location>
        <begin position="380"/>
        <end position="391"/>
    </location>
</feature>
<organism evidence="9 10">
    <name type="scientific">Dictyostelium purpureum</name>
    <name type="common">Slime mold</name>
    <dbReference type="NCBI Taxonomy" id="5786"/>
    <lineage>
        <taxon>Eukaryota</taxon>
        <taxon>Amoebozoa</taxon>
        <taxon>Evosea</taxon>
        <taxon>Eumycetozoa</taxon>
        <taxon>Dictyostelia</taxon>
        <taxon>Dictyosteliales</taxon>
        <taxon>Dictyosteliaceae</taxon>
        <taxon>Dictyostelium</taxon>
    </lineage>
</organism>
<evidence type="ECO:0000313" key="10">
    <source>
        <dbReference type="Proteomes" id="UP000001064"/>
    </source>
</evidence>
<dbReference type="FunCoup" id="F1A0V5">
    <property type="interactions" value="569"/>
</dbReference>
<dbReference type="GeneID" id="10511073"/>
<dbReference type="InParanoid" id="F1A0V5"/>
<dbReference type="GO" id="GO:0005737">
    <property type="term" value="C:cytoplasm"/>
    <property type="evidence" value="ECO:0000318"/>
    <property type="project" value="GO_Central"/>
</dbReference>
<name>F1A0V5_DICPU</name>
<feature type="compositionally biased region" description="Acidic residues" evidence="6">
    <location>
        <begin position="467"/>
        <end position="477"/>
    </location>
</feature>
<dbReference type="PANTHER" id="PTHR44029:SF1">
    <property type="entry name" value="DNAJ HOMOLOG SUBFAMILY C MEMBER 21"/>
    <property type="match status" value="1"/>
</dbReference>
<dbReference type="Pfam" id="PF12171">
    <property type="entry name" value="zf-C2H2_jaz"/>
    <property type="match status" value="1"/>
</dbReference>
<dbReference type="InterPro" id="IPR013087">
    <property type="entry name" value="Znf_C2H2_type"/>
</dbReference>
<evidence type="ECO:0000259" key="7">
    <source>
        <dbReference type="PROSITE" id="PS50076"/>
    </source>
</evidence>
<feature type="domain" description="C2H2-type" evidence="8">
    <location>
        <begin position="557"/>
        <end position="586"/>
    </location>
</feature>
<dbReference type="SUPFAM" id="SSF57667">
    <property type="entry name" value="beta-beta-alpha zinc fingers"/>
    <property type="match status" value="1"/>
</dbReference>
<evidence type="ECO:0000256" key="3">
    <source>
        <dbReference type="ARBA" id="ARBA00022833"/>
    </source>
</evidence>
<dbReference type="OrthoDB" id="552049at2759"/>
<feature type="compositionally biased region" description="Low complexity" evidence="6">
    <location>
        <begin position="450"/>
        <end position="462"/>
    </location>
</feature>
<feature type="region of interest" description="Disordered" evidence="6">
    <location>
        <begin position="329"/>
        <end position="558"/>
    </location>
</feature>